<dbReference type="Proteomes" id="UP000029981">
    <property type="component" value="Chromosome 6"/>
</dbReference>
<sequence length="60" mass="6916">MQYLEAGNSLIGWSHPVWEKQLTVTGYLLHAYHCDNHQRGSIQVDTSHFTSAVIAWDICW</sequence>
<organism evidence="1 2">
    <name type="scientific">Cucumis sativus</name>
    <name type="common">Cucumber</name>
    <dbReference type="NCBI Taxonomy" id="3659"/>
    <lineage>
        <taxon>Eukaryota</taxon>
        <taxon>Viridiplantae</taxon>
        <taxon>Streptophyta</taxon>
        <taxon>Embryophyta</taxon>
        <taxon>Tracheophyta</taxon>
        <taxon>Spermatophyta</taxon>
        <taxon>Magnoliopsida</taxon>
        <taxon>eudicotyledons</taxon>
        <taxon>Gunneridae</taxon>
        <taxon>Pentapetalae</taxon>
        <taxon>rosids</taxon>
        <taxon>fabids</taxon>
        <taxon>Cucurbitales</taxon>
        <taxon>Cucurbitaceae</taxon>
        <taxon>Benincaseae</taxon>
        <taxon>Cucumis</taxon>
    </lineage>
</organism>
<protein>
    <submittedName>
        <fullName evidence="1">Uncharacterized protein</fullName>
    </submittedName>
</protein>
<reference evidence="1 2" key="1">
    <citation type="journal article" date="2009" name="Nat. Genet.">
        <title>The genome of the cucumber, Cucumis sativus L.</title>
        <authorList>
            <person name="Huang S."/>
            <person name="Li R."/>
            <person name="Zhang Z."/>
            <person name="Li L."/>
            <person name="Gu X."/>
            <person name="Fan W."/>
            <person name="Lucas W.J."/>
            <person name="Wang X."/>
            <person name="Xie B."/>
            <person name="Ni P."/>
            <person name="Ren Y."/>
            <person name="Zhu H."/>
            <person name="Li J."/>
            <person name="Lin K."/>
            <person name="Jin W."/>
            <person name="Fei Z."/>
            <person name="Li G."/>
            <person name="Staub J."/>
            <person name="Kilian A."/>
            <person name="van der Vossen E.A."/>
            <person name="Wu Y."/>
            <person name="Guo J."/>
            <person name="He J."/>
            <person name="Jia Z."/>
            <person name="Ren Y."/>
            <person name="Tian G."/>
            <person name="Lu Y."/>
            <person name="Ruan J."/>
            <person name="Qian W."/>
            <person name="Wang M."/>
            <person name="Huang Q."/>
            <person name="Li B."/>
            <person name="Xuan Z."/>
            <person name="Cao J."/>
            <person name="Asan"/>
            <person name="Wu Z."/>
            <person name="Zhang J."/>
            <person name="Cai Q."/>
            <person name="Bai Y."/>
            <person name="Zhao B."/>
            <person name="Han Y."/>
            <person name="Li Y."/>
            <person name="Li X."/>
            <person name="Wang S."/>
            <person name="Shi Q."/>
            <person name="Liu S."/>
            <person name="Cho W.K."/>
            <person name="Kim J.Y."/>
            <person name="Xu Y."/>
            <person name="Heller-Uszynska K."/>
            <person name="Miao H."/>
            <person name="Cheng Z."/>
            <person name="Zhang S."/>
            <person name="Wu J."/>
            <person name="Yang Y."/>
            <person name="Kang H."/>
            <person name="Li M."/>
            <person name="Liang H."/>
            <person name="Ren X."/>
            <person name="Shi Z."/>
            <person name="Wen M."/>
            <person name="Jian M."/>
            <person name="Yang H."/>
            <person name="Zhang G."/>
            <person name="Yang Z."/>
            <person name="Chen R."/>
            <person name="Liu S."/>
            <person name="Li J."/>
            <person name="Ma L."/>
            <person name="Liu H."/>
            <person name="Zhou Y."/>
            <person name="Zhao J."/>
            <person name="Fang X."/>
            <person name="Li G."/>
            <person name="Fang L."/>
            <person name="Li Y."/>
            <person name="Liu D."/>
            <person name="Zheng H."/>
            <person name="Zhang Y."/>
            <person name="Qin N."/>
            <person name="Li Z."/>
            <person name="Yang G."/>
            <person name="Yang S."/>
            <person name="Bolund L."/>
            <person name="Kristiansen K."/>
            <person name="Zheng H."/>
            <person name="Li S."/>
            <person name="Zhang X."/>
            <person name="Yang H."/>
            <person name="Wang J."/>
            <person name="Sun R."/>
            <person name="Zhang B."/>
            <person name="Jiang S."/>
            <person name="Wang J."/>
            <person name="Du Y."/>
            <person name="Li S."/>
        </authorList>
    </citation>
    <scope>NUCLEOTIDE SEQUENCE [LARGE SCALE GENOMIC DNA]</scope>
    <source>
        <strain evidence="2">cv. 9930</strain>
    </source>
</reference>
<dbReference type="Gramene" id="KGN46885">
    <property type="protein sequence ID" value="KGN46885"/>
    <property type="gene ID" value="Csa_6G148280"/>
</dbReference>
<reference evidence="1 2" key="4">
    <citation type="journal article" date="2011" name="BMC Genomics">
        <title>RNA-Seq improves annotation of protein-coding genes in the cucumber genome.</title>
        <authorList>
            <person name="Li Z."/>
            <person name="Zhang Z."/>
            <person name="Yan P."/>
            <person name="Huang S."/>
            <person name="Fei Z."/>
            <person name="Lin K."/>
        </authorList>
    </citation>
    <scope>NUCLEOTIDE SEQUENCE [LARGE SCALE GENOMIC DNA]</scope>
    <source>
        <strain evidence="2">cv. 9930</strain>
    </source>
</reference>
<dbReference type="EMBL" id="CM002927">
    <property type="protein sequence ID" value="KGN46885.1"/>
    <property type="molecule type" value="Genomic_DNA"/>
</dbReference>
<reference evidence="1 2" key="2">
    <citation type="journal article" date="2009" name="PLoS ONE">
        <title>An integrated genetic and cytogenetic map of the cucumber genome.</title>
        <authorList>
            <person name="Ren Y."/>
            <person name="Zhang Z."/>
            <person name="Liu J."/>
            <person name="Staub J.E."/>
            <person name="Han Y."/>
            <person name="Cheng Z."/>
            <person name="Li X."/>
            <person name="Lu J."/>
            <person name="Miao H."/>
            <person name="Kang H."/>
            <person name="Xie B."/>
            <person name="Gu X."/>
            <person name="Wang X."/>
            <person name="Du Y."/>
            <person name="Jin W."/>
            <person name="Huang S."/>
        </authorList>
    </citation>
    <scope>NUCLEOTIDE SEQUENCE [LARGE SCALE GENOMIC DNA]</scope>
    <source>
        <strain evidence="2">cv. 9930</strain>
    </source>
</reference>
<proteinExistence type="predicted"/>
<reference evidence="1 2" key="3">
    <citation type="journal article" date="2010" name="BMC Genomics">
        <title>Transcriptome sequencing and comparative analysis of cucumber flowers with different sex types.</title>
        <authorList>
            <person name="Guo S."/>
            <person name="Zheng Y."/>
            <person name="Joung J.G."/>
            <person name="Liu S."/>
            <person name="Zhang Z."/>
            <person name="Crasta O.R."/>
            <person name="Sobral B.W."/>
            <person name="Xu Y."/>
            <person name="Huang S."/>
            <person name="Fei Z."/>
        </authorList>
    </citation>
    <scope>NUCLEOTIDE SEQUENCE [LARGE SCALE GENOMIC DNA]</scope>
    <source>
        <strain evidence="2">cv. 9930</strain>
    </source>
</reference>
<evidence type="ECO:0000313" key="2">
    <source>
        <dbReference type="Proteomes" id="UP000029981"/>
    </source>
</evidence>
<gene>
    <name evidence="1" type="ORF">Csa_6G148280</name>
</gene>
<name>A0A0A0KAX2_CUCSA</name>
<evidence type="ECO:0000313" key="1">
    <source>
        <dbReference type="EMBL" id="KGN46885.1"/>
    </source>
</evidence>
<keyword evidence="2" id="KW-1185">Reference proteome</keyword>
<accession>A0A0A0KAX2</accession>
<dbReference type="AlphaFoldDB" id="A0A0A0KAX2"/>